<protein>
    <submittedName>
        <fullName evidence="2">Uncharacterized protein</fullName>
    </submittedName>
</protein>
<feature type="region of interest" description="Disordered" evidence="1">
    <location>
        <begin position="219"/>
        <end position="240"/>
    </location>
</feature>
<gene>
    <name evidence="2" type="ORF">LSP00402_LOCUS11888</name>
</gene>
<sequence>MSAMANGAEDQGEKRGPNEMLADLENPAKRARVDPGQQMQHGQPDEQVDAMDHVTANDEASKEIKMLLQMEAAKKSRPPKPSPTSGKQSMRCQVCIRAKKGGCGTERAVYRCLRRPGGPRAASLLICGEAKSDPAGARRKTAKKDGDDGTWLEMNARVVARYGGQWHPGNIRRVHRSKRTPYGVKLDSDKENTLLLWVTKNSVVREGMQVSNADFMQGDDQAYKEDESQSTEEEPMSGKRMPQIAATPPLLDMMQHVHPSMASKFHAVVRDAATGGVKLCRKCNQPALPGNYGFCAMHRTPRSRGSGKHESGGAAGAMAGGAPMRSAVLPPTIPFTGNMPSILQRALQAQAIGNPVATGTASAAGSPFAVPSMASMGSIAPPLLPGVPTFFPTQSAEATPVAAATASTAPASASQGLAAGMMMMPNMGRGAQQDIPIVYGSVEGFSLPQNLPGGTATPVVAEAEAEVVATPGDGGEIKDVGDQKAVEIPQATVASDVVPEATNSGEKALYPDMYAQMMNFKSANP</sequence>
<name>A0A7S2TU72_9EUKA</name>
<reference evidence="2" key="1">
    <citation type="submission" date="2021-01" db="EMBL/GenBank/DDBJ databases">
        <authorList>
            <person name="Corre E."/>
            <person name="Pelletier E."/>
            <person name="Niang G."/>
            <person name="Scheremetjew M."/>
            <person name="Finn R."/>
            <person name="Kale V."/>
            <person name="Holt S."/>
            <person name="Cochrane G."/>
            <person name="Meng A."/>
            <person name="Brown T."/>
            <person name="Cohen L."/>
        </authorList>
    </citation>
    <scope>NUCLEOTIDE SEQUENCE</scope>
    <source>
        <strain evidence="2">CCMP622</strain>
    </source>
</reference>
<accession>A0A7S2TU72</accession>
<evidence type="ECO:0000313" key="2">
    <source>
        <dbReference type="EMBL" id="CAD9767784.1"/>
    </source>
</evidence>
<dbReference type="AlphaFoldDB" id="A0A7S2TU72"/>
<evidence type="ECO:0000256" key="1">
    <source>
        <dbReference type="SAM" id="MobiDB-lite"/>
    </source>
</evidence>
<feature type="region of interest" description="Disordered" evidence="1">
    <location>
        <begin position="1"/>
        <end position="24"/>
    </location>
</feature>
<organism evidence="2">
    <name type="scientific">Lotharella oceanica</name>
    <dbReference type="NCBI Taxonomy" id="641309"/>
    <lineage>
        <taxon>Eukaryota</taxon>
        <taxon>Sar</taxon>
        <taxon>Rhizaria</taxon>
        <taxon>Cercozoa</taxon>
        <taxon>Chlorarachniophyceae</taxon>
        <taxon>Lotharella</taxon>
    </lineage>
</organism>
<dbReference type="EMBL" id="HBHP01019131">
    <property type="protein sequence ID" value="CAD9767784.1"/>
    <property type="molecule type" value="Transcribed_RNA"/>
</dbReference>
<proteinExistence type="predicted"/>